<accession>A0A067T5X1</accession>
<protein>
    <submittedName>
        <fullName evidence="2">Uncharacterized protein</fullName>
    </submittedName>
</protein>
<proteinExistence type="predicted"/>
<name>A0A067T5X1_GALM3</name>
<feature type="compositionally biased region" description="Basic and acidic residues" evidence="1">
    <location>
        <begin position="232"/>
        <end position="245"/>
    </location>
</feature>
<gene>
    <name evidence="2" type="ORF">GALMADRAFT_208996</name>
</gene>
<feature type="compositionally biased region" description="Basic and acidic residues" evidence="1">
    <location>
        <begin position="275"/>
        <end position="288"/>
    </location>
</feature>
<sequence>MATVVTSGAPRLPSDSRFYRGPVASSSSDTTLTGICELLREKVRKNTKDEHELVANYKVKKNVLKAKKVHSTFATIANSPIAIPDYSAFDLPNDDGVPDLAVGLGGLLFRFGTCFKRHSIINSPKKKEGAKNLTVKFDFPMRDKVTKKALRQQMLVNLKGPTLPLLEELHQWLKTWKSGRQIDGMRNNRKLLNRYHRIASCHCKQNEHLRKHDDMPYEQLNTPQRHQSQAREALRQRSVDVDERPRRRRTLATRPETPTPPLGAPEKATTQARQAARDIRDNDFEDSPRGAVPVKPRVKTNHSLSSSGESVMRHGLGSKLSVAAASVKGKNEQHNERRQSDQGGQDGNQTSRTCTPHSVAPSTPVSNAGRAVRGGGAMQIINHKHLLQPMKHLHSDQQLPTGFKEITSCQHMKAGQVVVLTIEILLLVHLSEEGQLREMCREIGLIFAS</sequence>
<evidence type="ECO:0000256" key="1">
    <source>
        <dbReference type="SAM" id="MobiDB-lite"/>
    </source>
</evidence>
<dbReference type="HOGENOM" id="CLU_609798_0_0_1"/>
<feature type="region of interest" description="Disordered" evidence="1">
    <location>
        <begin position="221"/>
        <end position="371"/>
    </location>
</feature>
<organism evidence="2 3">
    <name type="scientific">Galerina marginata (strain CBS 339.88)</name>
    <dbReference type="NCBI Taxonomy" id="685588"/>
    <lineage>
        <taxon>Eukaryota</taxon>
        <taxon>Fungi</taxon>
        <taxon>Dikarya</taxon>
        <taxon>Basidiomycota</taxon>
        <taxon>Agaricomycotina</taxon>
        <taxon>Agaricomycetes</taxon>
        <taxon>Agaricomycetidae</taxon>
        <taxon>Agaricales</taxon>
        <taxon>Agaricineae</taxon>
        <taxon>Strophariaceae</taxon>
        <taxon>Galerina</taxon>
    </lineage>
</organism>
<feature type="compositionally biased region" description="Polar residues" evidence="1">
    <location>
        <begin position="341"/>
        <end position="366"/>
    </location>
</feature>
<feature type="compositionally biased region" description="Basic and acidic residues" evidence="1">
    <location>
        <begin position="329"/>
        <end position="340"/>
    </location>
</feature>
<dbReference type="Proteomes" id="UP000027222">
    <property type="component" value="Unassembled WGS sequence"/>
</dbReference>
<dbReference type="AlphaFoldDB" id="A0A067T5X1"/>
<evidence type="ECO:0000313" key="3">
    <source>
        <dbReference type="Proteomes" id="UP000027222"/>
    </source>
</evidence>
<reference evidence="3" key="1">
    <citation type="journal article" date="2014" name="Proc. Natl. Acad. Sci. U.S.A.">
        <title>Extensive sampling of basidiomycete genomes demonstrates inadequacy of the white-rot/brown-rot paradigm for wood decay fungi.</title>
        <authorList>
            <person name="Riley R."/>
            <person name="Salamov A.A."/>
            <person name="Brown D.W."/>
            <person name="Nagy L.G."/>
            <person name="Floudas D."/>
            <person name="Held B.W."/>
            <person name="Levasseur A."/>
            <person name="Lombard V."/>
            <person name="Morin E."/>
            <person name="Otillar R."/>
            <person name="Lindquist E.A."/>
            <person name="Sun H."/>
            <person name="LaButti K.M."/>
            <person name="Schmutz J."/>
            <person name="Jabbour D."/>
            <person name="Luo H."/>
            <person name="Baker S.E."/>
            <person name="Pisabarro A.G."/>
            <person name="Walton J.D."/>
            <person name="Blanchette R.A."/>
            <person name="Henrissat B."/>
            <person name="Martin F."/>
            <person name="Cullen D."/>
            <person name="Hibbett D.S."/>
            <person name="Grigoriev I.V."/>
        </authorList>
    </citation>
    <scope>NUCLEOTIDE SEQUENCE [LARGE SCALE GENOMIC DNA]</scope>
    <source>
        <strain evidence="3">CBS 339.88</strain>
    </source>
</reference>
<evidence type="ECO:0000313" key="2">
    <source>
        <dbReference type="EMBL" id="KDR78501.1"/>
    </source>
</evidence>
<dbReference type="EMBL" id="KL142374">
    <property type="protein sequence ID" value="KDR78501.1"/>
    <property type="molecule type" value="Genomic_DNA"/>
</dbReference>
<keyword evidence="3" id="KW-1185">Reference proteome</keyword>